<sequence>METVRAKMFFLLLVSLVLSCTLVAMAGETIKIGLSAPITGNYAEFGENFRYAVQMAVDEINAAGGIRGKRVEVIVMDSKGDPREAAIIAQRFAQDPEILAVIGDFTSTCSLAGAPIYERYGVVQLSPTASHPDFAPSGEFMFGIVGTQDAEGPFNAKYIARDYLGLKSVGIVYINNDWGIVTKDRFAKAAKENGIEVTMEQPFFEGERDFNAILTKLRQSNPEGLFIAAMYNEASLICQQIRKMGWNVKLLAPSSVFSDSLLKLGGEAVEGLVTNTFFALNDPDPRVQAFIQEFRKRAGRDPNLHAACAYDAMMLIAEAIKKAGFDRKAIRDALAETKGFQGVTGAITFTPVGDVVRKYKIMVVENGQWVIKRDYTREQE</sequence>
<evidence type="ECO:0000256" key="3">
    <source>
        <dbReference type="ARBA" id="ARBA00022729"/>
    </source>
</evidence>
<dbReference type="CDD" id="cd06349">
    <property type="entry name" value="PBP1_ABC_HAAT-like"/>
    <property type="match status" value="1"/>
</dbReference>
<dbReference type="PANTHER" id="PTHR30483">
    <property type="entry name" value="LEUCINE-SPECIFIC-BINDING PROTEIN"/>
    <property type="match status" value="1"/>
</dbReference>
<evidence type="ECO:0000256" key="4">
    <source>
        <dbReference type="ARBA" id="ARBA00022970"/>
    </source>
</evidence>
<accession>A0A7V4TEW8</accession>
<evidence type="ECO:0000256" key="1">
    <source>
        <dbReference type="ARBA" id="ARBA00010062"/>
    </source>
</evidence>
<keyword evidence="4" id="KW-0029">Amino-acid transport</keyword>
<dbReference type="EMBL" id="DTIY01000013">
    <property type="protein sequence ID" value="HGY38551.1"/>
    <property type="molecule type" value="Genomic_DNA"/>
</dbReference>
<dbReference type="AlphaFoldDB" id="A0A7V4TEW8"/>
<evidence type="ECO:0000256" key="2">
    <source>
        <dbReference type="ARBA" id="ARBA00022448"/>
    </source>
</evidence>
<dbReference type="InterPro" id="IPR028082">
    <property type="entry name" value="Peripla_BP_I"/>
</dbReference>
<keyword evidence="3 5" id="KW-0732">Signal</keyword>
<organism evidence="7">
    <name type="scientific">Candidatus Caldatribacterium saccharofermentans</name>
    <dbReference type="NCBI Taxonomy" id="1454753"/>
    <lineage>
        <taxon>Bacteria</taxon>
        <taxon>Pseudomonadati</taxon>
        <taxon>Atribacterota</taxon>
        <taxon>Atribacteria</taxon>
        <taxon>Atribacterales</taxon>
        <taxon>Candidatus Caldatribacteriaceae</taxon>
        <taxon>Candidatus Caldatribacterium</taxon>
    </lineage>
</organism>
<keyword evidence="2" id="KW-0813">Transport</keyword>
<feature type="signal peptide" evidence="5">
    <location>
        <begin position="1"/>
        <end position="26"/>
    </location>
</feature>
<dbReference type="InterPro" id="IPR000709">
    <property type="entry name" value="Leu_Ile_Val-bd"/>
</dbReference>
<dbReference type="SUPFAM" id="SSF53822">
    <property type="entry name" value="Periplasmic binding protein-like I"/>
    <property type="match status" value="1"/>
</dbReference>
<dbReference type="PANTHER" id="PTHR30483:SF6">
    <property type="entry name" value="PERIPLASMIC BINDING PROTEIN OF ABC TRANSPORTER FOR NATURAL AMINO ACIDS"/>
    <property type="match status" value="1"/>
</dbReference>
<dbReference type="PROSITE" id="PS51257">
    <property type="entry name" value="PROKAR_LIPOPROTEIN"/>
    <property type="match status" value="1"/>
</dbReference>
<evidence type="ECO:0000313" key="7">
    <source>
        <dbReference type="EMBL" id="HGY38551.1"/>
    </source>
</evidence>
<comment type="similarity">
    <text evidence="1">Belongs to the leucine-binding protein family.</text>
</comment>
<dbReference type="Gene3D" id="3.40.50.2300">
    <property type="match status" value="2"/>
</dbReference>
<gene>
    <name evidence="7" type="ORF">ENW11_01900</name>
</gene>
<reference evidence="7" key="1">
    <citation type="journal article" date="2020" name="mSystems">
        <title>Genome- and Community-Level Interaction Insights into Carbon Utilization and Element Cycling Functions of Hydrothermarchaeota in Hydrothermal Sediment.</title>
        <authorList>
            <person name="Zhou Z."/>
            <person name="Liu Y."/>
            <person name="Xu W."/>
            <person name="Pan J."/>
            <person name="Luo Z.H."/>
            <person name="Li M."/>
        </authorList>
    </citation>
    <scope>NUCLEOTIDE SEQUENCE [LARGE SCALE GENOMIC DNA]</scope>
    <source>
        <strain evidence="7">SpSt-82</strain>
    </source>
</reference>
<comment type="caution">
    <text evidence="7">The sequence shown here is derived from an EMBL/GenBank/DDBJ whole genome shotgun (WGS) entry which is preliminary data.</text>
</comment>
<dbReference type="Pfam" id="PF13458">
    <property type="entry name" value="Peripla_BP_6"/>
    <property type="match status" value="1"/>
</dbReference>
<proteinExistence type="inferred from homology"/>
<protein>
    <recommendedName>
        <fullName evidence="6">Leucine-binding protein domain-containing protein</fullName>
    </recommendedName>
</protein>
<dbReference type="PRINTS" id="PR00337">
    <property type="entry name" value="LEUILEVALBP"/>
</dbReference>
<name>A0A7V4TEW8_9BACT</name>
<dbReference type="GO" id="GO:0006865">
    <property type="term" value="P:amino acid transport"/>
    <property type="evidence" value="ECO:0007669"/>
    <property type="project" value="UniProtKB-KW"/>
</dbReference>
<dbReference type="InterPro" id="IPR051010">
    <property type="entry name" value="BCAA_transport"/>
</dbReference>
<evidence type="ECO:0000259" key="6">
    <source>
        <dbReference type="Pfam" id="PF13458"/>
    </source>
</evidence>
<dbReference type="InterPro" id="IPR028081">
    <property type="entry name" value="Leu-bd"/>
</dbReference>
<feature type="chain" id="PRO_5031262350" description="Leucine-binding protein domain-containing protein" evidence="5">
    <location>
        <begin position="27"/>
        <end position="380"/>
    </location>
</feature>
<evidence type="ECO:0000256" key="5">
    <source>
        <dbReference type="SAM" id="SignalP"/>
    </source>
</evidence>
<feature type="domain" description="Leucine-binding protein" evidence="6">
    <location>
        <begin position="29"/>
        <end position="367"/>
    </location>
</feature>